<dbReference type="FunCoup" id="A0A316VEB7">
    <property type="interactions" value="486"/>
</dbReference>
<dbReference type="GO" id="GO:0005730">
    <property type="term" value="C:nucleolus"/>
    <property type="evidence" value="ECO:0007669"/>
    <property type="project" value="UniProtKB-SubCell"/>
</dbReference>
<dbReference type="InterPro" id="IPR016024">
    <property type="entry name" value="ARM-type_fold"/>
</dbReference>
<keyword evidence="4" id="KW-0539">Nucleus</keyword>
<dbReference type="PANTHER" id="PTHR14428">
    <property type="entry name" value="NUCLEOLAR COMPLEX PROTEIN 3"/>
    <property type="match status" value="1"/>
</dbReference>
<dbReference type="GO" id="GO:0006270">
    <property type="term" value="P:DNA replication initiation"/>
    <property type="evidence" value="ECO:0007669"/>
    <property type="project" value="TreeGrafter"/>
</dbReference>
<dbReference type="InterPro" id="IPR005612">
    <property type="entry name" value="CCAAT-binding_factor"/>
</dbReference>
<evidence type="ECO:0000259" key="6">
    <source>
        <dbReference type="Pfam" id="PF03914"/>
    </source>
</evidence>
<accession>A0A316VEB7</accession>
<dbReference type="SUPFAM" id="SSF48371">
    <property type="entry name" value="ARM repeat"/>
    <property type="match status" value="1"/>
</dbReference>
<name>A0A316VEB7_9BASI</name>
<evidence type="ECO:0000256" key="2">
    <source>
        <dbReference type="ARBA" id="ARBA00007797"/>
    </source>
</evidence>
<dbReference type="RefSeq" id="XP_025355946.1">
    <property type="nucleotide sequence ID" value="XM_025496178.1"/>
</dbReference>
<dbReference type="InterPro" id="IPR016903">
    <property type="entry name" value="Nucleolar_cplx-assoc_3"/>
</dbReference>
<dbReference type="PANTHER" id="PTHR14428:SF5">
    <property type="entry name" value="NUCLEOLAR COMPLEX PROTEIN 3 HOMOLOG"/>
    <property type="match status" value="1"/>
</dbReference>
<evidence type="ECO:0000313" key="8">
    <source>
        <dbReference type="EMBL" id="PWN35644.1"/>
    </source>
</evidence>
<dbReference type="InParanoid" id="A0A316VEB7"/>
<organism evidence="8 9">
    <name type="scientific">Meira miltonrushii</name>
    <dbReference type="NCBI Taxonomy" id="1280837"/>
    <lineage>
        <taxon>Eukaryota</taxon>
        <taxon>Fungi</taxon>
        <taxon>Dikarya</taxon>
        <taxon>Basidiomycota</taxon>
        <taxon>Ustilaginomycotina</taxon>
        <taxon>Exobasidiomycetes</taxon>
        <taxon>Exobasidiales</taxon>
        <taxon>Brachybasidiaceae</taxon>
        <taxon>Meira</taxon>
    </lineage>
</organism>
<keyword evidence="9" id="KW-1185">Reference proteome</keyword>
<dbReference type="GO" id="GO:0003682">
    <property type="term" value="F:chromatin binding"/>
    <property type="evidence" value="ECO:0007669"/>
    <property type="project" value="TreeGrafter"/>
</dbReference>
<evidence type="ECO:0000256" key="4">
    <source>
        <dbReference type="ARBA" id="ARBA00023242"/>
    </source>
</evidence>
<evidence type="ECO:0000259" key="7">
    <source>
        <dbReference type="Pfam" id="PF07540"/>
    </source>
</evidence>
<dbReference type="OrthoDB" id="10263597at2759"/>
<feature type="compositionally biased region" description="Basic and acidic residues" evidence="5">
    <location>
        <begin position="272"/>
        <end position="282"/>
    </location>
</feature>
<gene>
    <name evidence="8" type="ORF">FA14DRAFT_116513</name>
</gene>
<evidence type="ECO:0000256" key="1">
    <source>
        <dbReference type="ARBA" id="ARBA00004604"/>
    </source>
</evidence>
<comment type="subcellular location">
    <subcellularLocation>
        <location evidence="1">Nucleus</location>
        <location evidence="1">Nucleolus</location>
    </subcellularLocation>
</comment>
<keyword evidence="3" id="KW-0175">Coiled coil</keyword>
<evidence type="ECO:0000256" key="3">
    <source>
        <dbReference type="ARBA" id="ARBA00023054"/>
    </source>
</evidence>
<dbReference type="AlphaFoldDB" id="A0A316VEB7"/>
<feature type="non-terminal residue" evidence="8">
    <location>
        <position position="1"/>
    </location>
</feature>
<dbReference type="Proteomes" id="UP000245771">
    <property type="component" value="Unassembled WGS sequence"/>
</dbReference>
<dbReference type="Pfam" id="PF03914">
    <property type="entry name" value="CBF"/>
    <property type="match status" value="1"/>
</dbReference>
<sequence length="525" mass="59815">GARFGMRSPYEIFTQKKRSTRTLLAREQIARLATEILNDPEVSLGLVKRLAVFTQATVTSPEDRHLRANVDESVRASAILSLCAVFIDILPGYRIRALTAAEQSERVNQELARRREWEQGIVNIYRDYLEMCERISRKEDRLFSVTIKAICTLATKVTHFNYRTNLLRSLVSCLSRKRWDTASQDANEALVTVLKEDHQGDVSLEIVRLLNRMIKERHFNVNATALDILRHLRLRDELPQGKRATMTTATNGTEKDKMNDVYNKKLKSKDIRKGKGEHLSKKEAKRRKEMKEIEEEMKEAEAEVDLEERERHQTETLKLLFVLYFSVIKAPKSTDALLIATMKGLSLFAHRINIDFFRDLLNVLRGHIQRSMQDDEGTSNANESDEENQDDGRRANEILALHCIVAVLELLNGQGEALNVDLSDIVSQLYTIMIPLCLNTHLEQQEQQNLATKAQGDASPSQLLMRALQLSLIAPSVHVIPNERLASFISRMCICALHTPPQTSLALIQTAHSIVRRHPSLQTLL</sequence>
<feature type="domain" description="Nucleolar complex-associated protein 3 N-terminal" evidence="7">
    <location>
        <begin position="25"/>
        <end position="128"/>
    </location>
</feature>
<dbReference type="InterPro" id="IPR011501">
    <property type="entry name" value="Noc3_N"/>
</dbReference>
<proteinExistence type="inferred from homology"/>
<protein>
    <submittedName>
        <fullName evidence="8">NOC3p-domain-containing protein</fullName>
    </submittedName>
</protein>
<evidence type="ECO:0000256" key="5">
    <source>
        <dbReference type="SAM" id="MobiDB-lite"/>
    </source>
</evidence>
<feature type="domain" description="CCAAT-binding factor" evidence="6">
    <location>
        <begin position="400"/>
        <end position="525"/>
    </location>
</feature>
<evidence type="ECO:0000313" key="9">
    <source>
        <dbReference type="Proteomes" id="UP000245771"/>
    </source>
</evidence>
<dbReference type="GeneID" id="37017959"/>
<feature type="non-terminal residue" evidence="8">
    <location>
        <position position="525"/>
    </location>
</feature>
<dbReference type="STRING" id="1280837.A0A316VEB7"/>
<reference evidence="8 9" key="1">
    <citation type="journal article" date="2018" name="Mol. Biol. Evol.">
        <title>Broad Genomic Sampling Reveals a Smut Pathogenic Ancestry of the Fungal Clade Ustilaginomycotina.</title>
        <authorList>
            <person name="Kijpornyongpan T."/>
            <person name="Mondo S.J."/>
            <person name="Barry K."/>
            <person name="Sandor L."/>
            <person name="Lee J."/>
            <person name="Lipzen A."/>
            <person name="Pangilinan J."/>
            <person name="LaButti K."/>
            <person name="Hainaut M."/>
            <person name="Henrissat B."/>
            <person name="Grigoriev I.V."/>
            <person name="Spatafora J.W."/>
            <person name="Aime M.C."/>
        </authorList>
    </citation>
    <scope>NUCLEOTIDE SEQUENCE [LARGE SCALE GENOMIC DNA]</scope>
    <source>
        <strain evidence="8 9">MCA 3882</strain>
    </source>
</reference>
<comment type="similarity">
    <text evidence="2">Belongs to the CBF/MAK21 family.</text>
</comment>
<dbReference type="Pfam" id="PF07540">
    <property type="entry name" value="NOC3p"/>
    <property type="match status" value="1"/>
</dbReference>
<dbReference type="EMBL" id="KZ819603">
    <property type="protein sequence ID" value="PWN35644.1"/>
    <property type="molecule type" value="Genomic_DNA"/>
</dbReference>
<feature type="region of interest" description="Disordered" evidence="5">
    <location>
        <begin position="272"/>
        <end position="294"/>
    </location>
</feature>